<keyword evidence="1" id="KW-0677">Repeat</keyword>
<dbReference type="WBParaSite" id="Minc3s04334g36051">
    <property type="protein sequence ID" value="Minc3s04334g36051"/>
    <property type="gene ID" value="Minc3s04334g36051"/>
</dbReference>
<keyword evidence="3" id="KW-0472">Membrane</keyword>
<sequence length="444" mass="47638">MRRNLPITTTTNKPVPSSLSPTIPNRNINQQQNQNNLNRKKQHQQNYQQQTNKLNDQGTTLIEDASQCCYSGNVSSTLAQPTLISEKTQIFSSVLPSSGFNLFEEEDIKRENAFKGVMIVCLCISVCAWASLFSVCPVLYQFLSFTTSQFDGMLKFCEENAQTMADDSTALVDVFVERYNSGNFRKNQNLQHFVMARTVDFVMNRTKNRNFRHIVSTQGDYRQLRGEGGEPLRTCRCGEGEVGVQGTPGRKGMRGTPGAKGAPGIPARLPCEPLQDLKKYCPEKCPQGLQGPPGQMGPMGDNGNKGPPGLQGKNGDDGKTGARGMNGPPGVPGLDGEDGDPGQDAQPTPFIPGPSGPTGEVGMMGPSGPRGLPGIDGPQGPQGRKGAQGEAGRVGTPGTTGPPGPIGESGDDGHKGVCPTYCAMDGGVFFVEPPEWFFKNKRNR</sequence>
<dbReference type="Proteomes" id="UP000887563">
    <property type="component" value="Unplaced"/>
</dbReference>
<dbReference type="AlphaFoldDB" id="A0A914NCK9"/>
<evidence type="ECO:0000256" key="3">
    <source>
        <dbReference type="SAM" id="Phobius"/>
    </source>
</evidence>
<organism evidence="4 5">
    <name type="scientific">Meloidogyne incognita</name>
    <name type="common">Southern root-knot nematode worm</name>
    <name type="synonym">Oxyuris incognita</name>
    <dbReference type="NCBI Taxonomy" id="6306"/>
    <lineage>
        <taxon>Eukaryota</taxon>
        <taxon>Metazoa</taxon>
        <taxon>Ecdysozoa</taxon>
        <taxon>Nematoda</taxon>
        <taxon>Chromadorea</taxon>
        <taxon>Rhabditida</taxon>
        <taxon>Tylenchina</taxon>
        <taxon>Tylenchomorpha</taxon>
        <taxon>Tylenchoidea</taxon>
        <taxon>Meloidogynidae</taxon>
        <taxon>Meloidogyninae</taxon>
        <taxon>Meloidogyne</taxon>
        <taxon>Meloidogyne incognita group</taxon>
    </lineage>
</organism>
<dbReference type="InterPro" id="IPR008160">
    <property type="entry name" value="Collagen"/>
</dbReference>
<reference evidence="5" key="1">
    <citation type="submission" date="2022-11" db="UniProtKB">
        <authorList>
            <consortium name="WormBaseParasite"/>
        </authorList>
    </citation>
    <scope>IDENTIFICATION</scope>
</reference>
<feature type="compositionally biased region" description="Low complexity" evidence="2">
    <location>
        <begin position="286"/>
        <end position="299"/>
    </location>
</feature>
<dbReference type="PANTHER" id="PTHR24637:SF354">
    <property type="entry name" value="COLLAGEN"/>
    <property type="match status" value="1"/>
</dbReference>
<name>A0A914NCK9_MELIC</name>
<feature type="region of interest" description="Disordered" evidence="2">
    <location>
        <begin position="1"/>
        <end position="29"/>
    </location>
</feature>
<dbReference type="Pfam" id="PF01391">
    <property type="entry name" value="Collagen"/>
    <property type="match status" value="2"/>
</dbReference>
<keyword evidence="3" id="KW-0812">Transmembrane</keyword>
<feature type="transmembrane region" description="Helical" evidence="3">
    <location>
        <begin position="117"/>
        <end position="140"/>
    </location>
</feature>
<evidence type="ECO:0000313" key="5">
    <source>
        <dbReference type="WBParaSite" id="Minc3s04334g36051"/>
    </source>
</evidence>
<proteinExistence type="predicted"/>
<dbReference type="PANTHER" id="PTHR24637">
    <property type="entry name" value="COLLAGEN"/>
    <property type="match status" value="1"/>
</dbReference>
<accession>A0A914NCK9</accession>
<feature type="region of interest" description="Disordered" evidence="2">
    <location>
        <begin position="246"/>
        <end position="270"/>
    </location>
</feature>
<feature type="compositionally biased region" description="Polar residues" evidence="2">
    <location>
        <begin position="1"/>
        <end position="24"/>
    </location>
</feature>
<evidence type="ECO:0000313" key="4">
    <source>
        <dbReference type="Proteomes" id="UP000887563"/>
    </source>
</evidence>
<evidence type="ECO:0000256" key="1">
    <source>
        <dbReference type="ARBA" id="ARBA00022737"/>
    </source>
</evidence>
<keyword evidence="4" id="KW-1185">Reference proteome</keyword>
<keyword evidence="3" id="KW-1133">Transmembrane helix</keyword>
<evidence type="ECO:0000256" key="2">
    <source>
        <dbReference type="SAM" id="MobiDB-lite"/>
    </source>
</evidence>
<feature type="region of interest" description="Disordered" evidence="2">
    <location>
        <begin position="283"/>
        <end position="412"/>
    </location>
</feature>
<protein>
    <submittedName>
        <fullName evidence="5">Col_cuticle_N domain-containing protein</fullName>
    </submittedName>
</protein>